<dbReference type="InterPro" id="IPR018713">
    <property type="entry name" value="MPAB/Lcp_cat_dom"/>
</dbReference>
<gene>
    <name evidence="2" type="ORF">HH212_17565</name>
</gene>
<dbReference type="AlphaFoldDB" id="A0A7Z2W204"/>
<protein>
    <submittedName>
        <fullName evidence="2">DUF2236 domain-containing protein</fullName>
    </submittedName>
</protein>
<dbReference type="InterPro" id="IPR037473">
    <property type="entry name" value="Lcp-like"/>
</dbReference>
<dbReference type="KEGG" id="mfy:HH212_17565"/>
<evidence type="ECO:0000259" key="1">
    <source>
        <dbReference type="Pfam" id="PF09995"/>
    </source>
</evidence>
<dbReference type="GO" id="GO:0016491">
    <property type="term" value="F:oxidoreductase activity"/>
    <property type="evidence" value="ECO:0007669"/>
    <property type="project" value="InterPro"/>
</dbReference>
<dbReference type="Proteomes" id="UP000502415">
    <property type="component" value="Chromosome"/>
</dbReference>
<proteinExistence type="predicted"/>
<evidence type="ECO:0000313" key="2">
    <source>
        <dbReference type="EMBL" id="QJE03426.1"/>
    </source>
</evidence>
<feature type="domain" description="ER-bound oxygenase mpaB/mpaB'/Rubber oxygenase catalytic" evidence="1">
    <location>
        <begin position="133"/>
        <end position="395"/>
    </location>
</feature>
<dbReference type="PANTHER" id="PTHR37539">
    <property type="entry name" value="SECRETED PROTEIN-RELATED"/>
    <property type="match status" value="1"/>
</dbReference>
<accession>A0A7Z2W204</accession>
<keyword evidence="3" id="KW-1185">Reference proteome</keyword>
<sequence>MRDGEFTETLDSLPAAGPSWRADPLADAAIARILGPGTGARAGSGDGPDMDLIALLNGQIARWRTNADLDGWRADAGVPAHVAAALEDYVRAARVLPGWADAGQLAGAERLFMDMSMMSVTLLFCASLPECYAVPDLAAVLHTAGQLEQHTDYRVRSTAAMIFPVMMRGGLSTPAGGGVAQAIKVRLIHATIRHLILRGTPQQAVAATDAVVDDASRSPRFARLPRLAPRGPSMQEALYAHGWDSEGRGLPCNQEELAYTLLTFGYVFLRAMRRLGVGAGHDAERAYLHAWNVLGHLLGIERELMPEDMEQAQALFDAIQARARDQARTPDPRPALGQALMAALQRYIPAGLLKPFPVLLARHLCGAAVARTIGLDGHVGRPARIAFALGMGLTRAIDRLARPFFPGFSLARLATRIVGYHFTVRVLMDQTRPLKLPDALLNQVDGVVRAWTHDPQAPRWMNALERRFTVRARAATTQG</sequence>
<name>A0A7Z2W204_9BURK</name>
<reference evidence="2 3" key="1">
    <citation type="submission" date="2020-04" db="EMBL/GenBank/DDBJ databases">
        <title>Genome sequencing of novel species.</title>
        <authorList>
            <person name="Heo J."/>
            <person name="Kim S.-J."/>
            <person name="Kim J.-S."/>
            <person name="Hong S.-B."/>
            <person name="Kwon S.-W."/>
        </authorList>
    </citation>
    <scope>NUCLEOTIDE SEQUENCE [LARGE SCALE GENOMIC DNA]</scope>
    <source>
        <strain evidence="2 3">GN2-R2</strain>
    </source>
</reference>
<dbReference type="EMBL" id="CP051685">
    <property type="protein sequence ID" value="QJE03426.1"/>
    <property type="molecule type" value="Genomic_DNA"/>
</dbReference>
<organism evidence="2 3">
    <name type="scientific">Massilia forsythiae</name>
    <dbReference type="NCBI Taxonomy" id="2728020"/>
    <lineage>
        <taxon>Bacteria</taxon>
        <taxon>Pseudomonadati</taxon>
        <taxon>Pseudomonadota</taxon>
        <taxon>Betaproteobacteria</taxon>
        <taxon>Burkholderiales</taxon>
        <taxon>Oxalobacteraceae</taxon>
        <taxon>Telluria group</taxon>
        <taxon>Massilia</taxon>
    </lineage>
</organism>
<dbReference type="Pfam" id="PF09995">
    <property type="entry name" value="MPAB_Lcp_cat"/>
    <property type="match status" value="1"/>
</dbReference>
<dbReference type="PANTHER" id="PTHR37539:SF1">
    <property type="entry name" value="ER-BOUND OXYGENASE MPAB_MPAB'_RUBBER OXYGENASE CATALYTIC DOMAIN-CONTAINING PROTEIN"/>
    <property type="match status" value="1"/>
</dbReference>
<evidence type="ECO:0000313" key="3">
    <source>
        <dbReference type="Proteomes" id="UP000502415"/>
    </source>
</evidence>